<evidence type="ECO:0000256" key="1">
    <source>
        <dbReference type="ARBA" id="ARBA00010813"/>
    </source>
</evidence>
<proteinExistence type="inferred from homology"/>
<gene>
    <name evidence="3" type="ORF">HYX28_01805</name>
</gene>
<evidence type="ECO:0000313" key="4">
    <source>
        <dbReference type="Proteomes" id="UP000779809"/>
    </source>
</evidence>
<protein>
    <submittedName>
        <fullName evidence="3">Inositol-3-phosphate synthase</fullName>
    </submittedName>
</protein>
<dbReference type="Proteomes" id="UP000779809">
    <property type="component" value="Unassembled WGS sequence"/>
</dbReference>
<dbReference type="PIRSF" id="PIRSF015578">
    <property type="entry name" value="Myoinos-ppht_syn"/>
    <property type="match status" value="1"/>
</dbReference>
<dbReference type="SUPFAM" id="SSF51735">
    <property type="entry name" value="NAD(P)-binding Rossmann-fold domains"/>
    <property type="match status" value="1"/>
</dbReference>
<dbReference type="InterPro" id="IPR013021">
    <property type="entry name" value="Myo-inos-1-P_Synthase_GAPDH"/>
</dbReference>
<dbReference type="GO" id="GO:0004512">
    <property type="term" value="F:inositol-3-phosphate synthase activity"/>
    <property type="evidence" value="ECO:0007669"/>
    <property type="project" value="InterPro"/>
</dbReference>
<feature type="domain" description="Myo-inositol-1-phosphate synthase GAPDH-like" evidence="2">
    <location>
        <begin position="232"/>
        <end position="344"/>
    </location>
</feature>
<sequence>MIPGMGAVATTFVAGVEAVRKGYAKPIGSLTQMGTIRLGKRTDGNSPLINKFVPLAQLDDLVFTGWDIFTDDMYTAGRKAGVLENELLDKVKPFLKTVKPRKAVFDRHYVKKLDGTNVKKGKNKRDLAEQLRADIRDFRRKSGADRLVMIWCGSTEIFLRPGEAHSSLAKFEKAMEKNDVAIAPSMLYAYAALMEGVPFANGAPNLTVDLPVMHELSRKNNAPICGKDFKTGQTMMKTVLAPAFKARMLGLSGWYSTNILGNRDGEVLDDPESFKTKEESKLGVLEHILQPEMYPDLYGNIFHKVRINYYPPRGDNKEGWDNIDIFGWLGYPMQVKLDFLCRDSILAAPIVLDLILFLDLAQRSPELSGIGIQEWLSFYFKSPMTAPGLYPEHDLFIQSMKLKNTLRHLKGEQLITHLGLEYYD</sequence>
<dbReference type="InterPro" id="IPR002587">
    <property type="entry name" value="Myo-inos-1-P_Synthase"/>
</dbReference>
<dbReference type="Pfam" id="PF07994">
    <property type="entry name" value="NAD_binding_5"/>
    <property type="match status" value="1"/>
</dbReference>
<comment type="caution">
    <text evidence="3">The sequence shown here is derived from an EMBL/GenBank/DDBJ whole genome shotgun (WGS) entry which is preliminary data.</text>
</comment>
<organism evidence="3 4">
    <name type="scientific">Candidatus Korobacter versatilis</name>
    <dbReference type="NCBI Taxonomy" id="658062"/>
    <lineage>
        <taxon>Bacteria</taxon>
        <taxon>Pseudomonadati</taxon>
        <taxon>Acidobacteriota</taxon>
        <taxon>Terriglobia</taxon>
        <taxon>Terriglobales</taxon>
        <taxon>Candidatus Korobacteraceae</taxon>
        <taxon>Candidatus Korobacter</taxon>
    </lineage>
</organism>
<dbReference type="InterPro" id="IPR036291">
    <property type="entry name" value="NAD(P)-bd_dom_sf"/>
</dbReference>
<comment type="similarity">
    <text evidence="1">Belongs to the myo-inositol 1-phosphate synthase family.</text>
</comment>
<dbReference type="GO" id="GO:0006021">
    <property type="term" value="P:inositol biosynthetic process"/>
    <property type="evidence" value="ECO:0007669"/>
    <property type="project" value="InterPro"/>
</dbReference>
<evidence type="ECO:0000259" key="2">
    <source>
        <dbReference type="Pfam" id="PF01658"/>
    </source>
</evidence>
<evidence type="ECO:0000313" key="3">
    <source>
        <dbReference type="EMBL" id="MBI2677497.1"/>
    </source>
</evidence>
<name>A0A932A6V4_9BACT</name>
<dbReference type="EMBL" id="JACPNR010000004">
    <property type="protein sequence ID" value="MBI2677497.1"/>
    <property type="molecule type" value="Genomic_DNA"/>
</dbReference>
<dbReference type="SUPFAM" id="SSF55347">
    <property type="entry name" value="Glyceraldehyde-3-phosphate dehydrogenase-like, C-terminal domain"/>
    <property type="match status" value="1"/>
</dbReference>
<dbReference type="PANTHER" id="PTHR11510">
    <property type="entry name" value="MYO-INOSITOL-1 PHOSPHATE SYNTHASE"/>
    <property type="match status" value="1"/>
</dbReference>
<dbReference type="AlphaFoldDB" id="A0A932A6V4"/>
<accession>A0A932A6V4</accession>
<dbReference type="Gene3D" id="3.30.360.10">
    <property type="entry name" value="Dihydrodipicolinate Reductase, domain 2"/>
    <property type="match status" value="1"/>
</dbReference>
<dbReference type="Gene3D" id="3.40.50.720">
    <property type="entry name" value="NAD(P)-binding Rossmann-like Domain"/>
    <property type="match status" value="1"/>
</dbReference>
<dbReference type="Pfam" id="PF01658">
    <property type="entry name" value="Inos-1-P_synth"/>
    <property type="match status" value="1"/>
</dbReference>
<dbReference type="GO" id="GO:0008654">
    <property type="term" value="P:phospholipid biosynthetic process"/>
    <property type="evidence" value="ECO:0007669"/>
    <property type="project" value="InterPro"/>
</dbReference>
<reference evidence="3" key="1">
    <citation type="submission" date="2020-07" db="EMBL/GenBank/DDBJ databases">
        <title>Huge and variable diversity of episymbiotic CPR bacteria and DPANN archaea in groundwater ecosystems.</title>
        <authorList>
            <person name="He C.Y."/>
            <person name="Keren R."/>
            <person name="Whittaker M."/>
            <person name="Farag I.F."/>
            <person name="Doudna J."/>
            <person name="Cate J.H.D."/>
            <person name="Banfield J.F."/>
        </authorList>
    </citation>
    <scope>NUCLEOTIDE SEQUENCE</scope>
    <source>
        <strain evidence="3">NC_groundwater_580_Pr5_B-0.1um_64_19</strain>
    </source>
</reference>